<evidence type="ECO:0000313" key="2">
    <source>
        <dbReference type="EMBL" id="EHR36085.1"/>
    </source>
</evidence>
<protein>
    <recommendedName>
        <fullName evidence="1">D-alanyl-D-alanine carboxypeptidase-like core domain-containing protein</fullName>
    </recommendedName>
</protein>
<evidence type="ECO:0000259" key="1">
    <source>
        <dbReference type="Pfam" id="PF02557"/>
    </source>
</evidence>
<dbReference type="Proteomes" id="UP000004191">
    <property type="component" value="Unassembled WGS sequence"/>
</dbReference>
<comment type="caution">
    <text evidence="2">The sequence shown here is derived from an EMBL/GenBank/DDBJ whole genome shotgun (WGS) entry which is preliminary data.</text>
</comment>
<dbReference type="Pfam" id="PF02557">
    <property type="entry name" value="VanY"/>
    <property type="match status" value="1"/>
</dbReference>
<dbReference type="GO" id="GO:0008233">
    <property type="term" value="F:peptidase activity"/>
    <property type="evidence" value="ECO:0007669"/>
    <property type="project" value="InterPro"/>
</dbReference>
<name>H3NLA4_9FIRM</name>
<evidence type="ECO:0000313" key="3">
    <source>
        <dbReference type="Proteomes" id="UP000004191"/>
    </source>
</evidence>
<sequence>MSDIRRNQFLRKKIKEKKKKQERRILVALGLVVTITSSIALISLSNTKNVNADTAQPITIQETRSETKNETEKESVKTEKSGAVDTKKFNDKIIGYKKVVEDSTVLETISENPKRLYDVVAGEYIEFLGEENGWSKVSYKDIVGYIESSVLEDTKENELKVVDGVLLATKNFTIPTDFKTRFNVEAENAMMVMFEAMKRDGLEISLSRKYIESDENIEENADTKYPFPNIEQHELRTGRSIEFSIPNSATAINFEDTAQGKWIKNNSYKFGFVQRYPSGKENITGFIENDRIYTYVGSEIATEMHKNNLTMEEYFR</sequence>
<dbReference type="EMBL" id="AGEI01000003">
    <property type="protein sequence ID" value="EHR36085.1"/>
    <property type="molecule type" value="Genomic_DNA"/>
</dbReference>
<dbReference type="Gene3D" id="3.30.1380.10">
    <property type="match status" value="1"/>
</dbReference>
<dbReference type="OrthoDB" id="9792074at2"/>
<gene>
    <name evidence="2" type="ORF">HMPREF9709_00181</name>
</gene>
<dbReference type="CDD" id="cd14852">
    <property type="entry name" value="LD-carboxypeptidase"/>
    <property type="match status" value="1"/>
</dbReference>
<dbReference type="GO" id="GO:0006508">
    <property type="term" value="P:proteolysis"/>
    <property type="evidence" value="ECO:0007669"/>
    <property type="project" value="InterPro"/>
</dbReference>
<proteinExistence type="predicted"/>
<dbReference type="eggNOG" id="COG1876">
    <property type="taxonomic scope" value="Bacteria"/>
</dbReference>
<dbReference type="Gene3D" id="2.30.30.40">
    <property type="entry name" value="SH3 Domains"/>
    <property type="match status" value="1"/>
</dbReference>
<feature type="domain" description="D-alanyl-D-alanine carboxypeptidase-like core" evidence="1">
    <location>
        <begin position="236"/>
        <end position="297"/>
    </location>
</feature>
<dbReference type="AlphaFoldDB" id="H3NLA4"/>
<dbReference type="InterPro" id="IPR003709">
    <property type="entry name" value="VanY-like_core_dom"/>
</dbReference>
<dbReference type="HOGENOM" id="CLU_054193_5_0_9"/>
<organism evidence="2 3">
    <name type="scientific">Helcococcus kunzii ATCC 51366</name>
    <dbReference type="NCBI Taxonomy" id="883114"/>
    <lineage>
        <taxon>Bacteria</taxon>
        <taxon>Bacillati</taxon>
        <taxon>Bacillota</taxon>
        <taxon>Tissierellia</taxon>
        <taxon>Tissierellales</taxon>
        <taxon>Peptoniphilaceae</taxon>
        <taxon>Helcococcus</taxon>
    </lineage>
</organism>
<dbReference type="GeneID" id="96998204"/>
<reference evidence="2 3" key="1">
    <citation type="submission" date="2012-01" db="EMBL/GenBank/DDBJ databases">
        <title>The Genome Sequence of Helcococcus kunzii ATCC 51366.</title>
        <authorList>
            <consortium name="The Broad Institute Genome Sequencing Platform"/>
            <person name="Earl A."/>
            <person name="Ward D."/>
            <person name="Feldgarden M."/>
            <person name="Gevers D."/>
            <person name="Huys G."/>
            <person name="Young S.K."/>
            <person name="Zeng Q."/>
            <person name="Gargeya S."/>
            <person name="Fitzgerald M."/>
            <person name="Haas B."/>
            <person name="Abouelleil A."/>
            <person name="Alvarado L."/>
            <person name="Arachchi H.M."/>
            <person name="Berlin A."/>
            <person name="Chapman S.B."/>
            <person name="Gearin G."/>
            <person name="Goldberg J."/>
            <person name="Griggs A."/>
            <person name="Gujja S."/>
            <person name="Hansen M."/>
            <person name="Heiman D."/>
            <person name="Howarth C."/>
            <person name="Larimer J."/>
            <person name="Lui A."/>
            <person name="MacDonald P.J.P."/>
            <person name="McCowen C."/>
            <person name="Montmayeur A."/>
            <person name="Murphy C."/>
            <person name="Neiman D."/>
            <person name="Pearson M."/>
            <person name="Priest M."/>
            <person name="Roberts A."/>
            <person name="Saif S."/>
            <person name="Shea T."/>
            <person name="Sisk P."/>
            <person name="Stolte C."/>
            <person name="Sykes S."/>
            <person name="Wortman J."/>
            <person name="Nusbaum C."/>
            <person name="Birren B."/>
        </authorList>
    </citation>
    <scope>NUCLEOTIDE SEQUENCE [LARGE SCALE GENOMIC DNA]</scope>
    <source>
        <strain evidence="2 3">ATCC 51366</strain>
    </source>
</reference>
<dbReference type="InterPro" id="IPR009045">
    <property type="entry name" value="Zn_M74/Hedgehog-like"/>
</dbReference>
<accession>H3NLA4</accession>
<keyword evidence="3" id="KW-1185">Reference proteome</keyword>
<dbReference type="RefSeq" id="WP_005397053.1">
    <property type="nucleotide sequence ID" value="NZ_JH601088.1"/>
</dbReference>
<dbReference type="InterPro" id="IPR058193">
    <property type="entry name" value="VanY/YodJ_core_dom"/>
</dbReference>
<dbReference type="STRING" id="883114.HMPREF9709_00181"/>